<protein>
    <recommendedName>
        <fullName evidence="3">Reverse transcriptase/retrotransposon-derived protein RNase H-like domain-containing protein</fullName>
    </recommendedName>
</protein>
<evidence type="ECO:0000313" key="2">
    <source>
        <dbReference type="Proteomes" id="UP001335648"/>
    </source>
</evidence>
<proteinExistence type="predicted"/>
<dbReference type="InterPro" id="IPR043128">
    <property type="entry name" value="Rev_trsase/Diguanyl_cyclase"/>
</dbReference>
<gene>
    <name evidence="1" type="ORF">CesoFtcFv8_010708</name>
</gene>
<dbReference type="PANTHER" id="PTHR37984:SF8">
    <property type="entry name" value="CCHC-TYPE DOMAIN-CONTAINING PROTEIN"/>
    <property type="match status" value="1"/>
</dbReference>
<dbReference type="Proteomes" id="UP001335648">
    <property type="component" value="Unassembled WGS sequence"/>
</dbReference>
<keyword evidence="2" id="KW-1185">Reference proteome</keyword>
<dbReference type="Gene3D" id="3.30.70.270">
    <property type="match status" value="1"/>
</dbReference>
<accession>A0AAN8BYJ8</accession>
<dbReference type="InterPro" id="IPR050951">
    <property type="entry name" value="Retrovirus_Pol_polyprotein"/>
</dbReference>
<sequence length="80" mass="8908">MPRLSAVCEPLRRLLDKDVMWHWLPKHDAPMKEIKALVTAVPVLRYYDVPKPVTVQSDSSQAGLGCCFKGDSLSHSPPGH</sequence>
<dbReference type="InterPro" id="IPR043502">
    <property type="entry name" value="DNA/RNA_pol_sf"/>
</dbReference>
<dbReference type="AlphaFoldDB" id="A0AAN8BYJ8"/>
<dbReference type="EMBL" id="JAULUE010002054">
    <property type="protein sequence ID" value="KAK5893966.1"/>
    <property type="molecule type" value="Genomic_DNA"/>
</dbReference>
<comment type="caution">
    <text evidence="1">The sequence shown here is derived from an EMBL/GenBank/DDBJ whole genome shotgun (WGS) entry which is preliminary data.</text>
</comment>
<dbReference type="SUPFAM" id="SSF56672">
    <property type="entry name" value="DNA/RNA polymerases"/>
    <property type="match status" value="1"/>
</dbReference>
<reference evidence="1 2" key="1">
    <citation type="journal article" date="2023" name="Mol. Biol. Evol.">
        <title>Genomics of Secondarily Temperate Adaptation in the Only Non-Antarctic Icefish.</title>
        <authorList>
            <person name="Rivera-Colon A.G."/>
            <person name="Rayamajhi N."/>
            <person name="Minhas B.F."/>
            <person name="Madrigal G."/>
            <person name="Bilyk K.T."/>
            <person name="Yoon V."/>
            <person name="Hune M."/>
            <person name="Gregory S."/>
            <person name="Cheng C.H.C."/>
            <person name="Catchen J.M."/>
        </authorList>
    </citation>
    <scope>NUCLEOTIDE SEQUENCE [LARGE SCALE GENOMIC DNA]</scope>
    <source>
        <strain evidence="1">JC2023a</strain>
    </source>
</reference>
<name>A0AAN8BYJ8_9TELE</name>
<dbReference type="PANTHER" id="PTHR37984">
    <property type="entry name" value="PROTEIN CBG26694"/>
    <property type="match status" value="1"/>
</dbReference>
<evidence type="ECO:0008006" key="3">
    <source>
        <dbReference type="Google" id="ProtNLM"/>
    </source>
</evidence>
<organism evidence="1 2">
    <name type="scientific">Champsocephalus esox</name>
    <name type="common">pike icefish</name>
    <dbReference type="NCBI Taxonomy" id="159716"/>
    <lineage>
        <taxon>Eukaryota</taxon>
        <taxon>Metazoa</taxon>
        <taxon>Chordata</taxon>
        <taxon>Craniata</taxon>
        <taxon>Vertebrata</taxon>
        <taxon>Euteleostomi</taxon>
        <taxon>Actinopterygii</taxon>
        <taxon>Neopterygii</taxon>
        <taxon>Teleostei</taxon>
        <taxon>Neoteleostei</taxon>
        <taxon>Acanthomorphata</taxon>
        <taxon>Eupercaria</taxon>
        <taxon>Perciformes</taxon>
        <taxon>Notothenioidei</taxon>
        <taxon>Channichthyidae</taxon>
        <taxon>Champsocephalus</taxon>
    </lineage>
</organism>
<evidence type="ECO:0000313" key="1">
    <source>
        <dbReference type="EMBL" id="KAK5893966.1"/>
    </source>
</evidence>